<keyword evidence="2" id="KW-1185">Reference proteome</keyword>
<protein>
    <submittedName>
        <fullName evidence="1">Uncharacterized protein</fullName>
    </submittedName>
</protein>
<sequence length="121" mass="13269">MAYLDIKAENELFTIGLDSNDWTSLTVNGEFIEPTINGWNYSQKNQGLIEFIAVANLTNTENKGNVFVLKGKGDTCYICVLSYTSPFVVHGTLFTANNIFGAENGPFGFTQPSMQGGFPLK</sequence>
<dbReference type="Proteomes" id="UP000619238">
    <property type="component" value="Unassembled WGS sequence"/>
</dbReference>
<evidence type="ECO:0000313" key="2">
    <source>
        <dbReference type="Proteomes" id="UP000619238"/>
    </source>
</evidence>
<comment type="caution">
    <text evidence="1">The sequence shown here is derived from an EMBL/GenBank/DDBJ whole genome shotgun (WGS) entry which is preliminary data.</text>
</comment>
<proteinExistence type="predicted"/>
<accession>A0ABR7Q7W7</accession>
<evidence type="ECO:0000313" key="1">
    <source>
        <dbReference type="EMBL" id="MBC8754659.1"/>
    </source>
</evidence>
<dbReference type="RefSeq" id="WP_187561710.1">
    <property type="nucleotide sequence ID" value="NZ_JACGWS010000004.1"/>
</dbReference>
<gene>
    <name evidence="1" type="ORF">H2O64_08230</name>
</gene>
<organism evidence="1 2">
    <name type="scientific">Kordia aestuariivivens</name>
    <dbReference type="NCBI Taxonomy" id="2759037"/>
    <lineage>
        <taxon>Bacteria</taxon>
        <taxon>Pseudomonadati</taxon>
        <taxon>Bacteroidota</taxon>
        <taxon>Flavobacteriia</taxon>
        <taxon>Flavobacteriales</taxon>
        <taxon>Flavobacteriaceae</taxon>
        <taxon>Kordia</taxon>
    </lineage>
</organism>
<dbReference type="EMBL" id="JACGWS010000004">
    <property type="protein sequence ID" value="MBC8754659.1"/>
    <property type="molecule type" value="Genomic_DNA"/>
</dbReference>
<name>A0ABR7Q7W7_9FLAO</name>
<reference evidence="1 2" key="1">
    <citation type="submission" date="2020-07" db="EMBL/GenBank/DDBJ databases">
        <title>Description of Kordia aestuariivivens sp. nov., isolated from a tidal flat.</title>
        <authorList>
            <person name="Park S."/>
            <person name="Yoon J.-H."/>
        </authorList>
    </citation>
    <scope>NUCLEOTIDE SEQUENCE [LARGE SCALE GENOMIC DNA]</scope>
    <source>
        <strain evidence="1 2">YSTF-M3</strain>
    </source>
</reference>